<dbReference type="InterPro" id="IPR011545">
    <property type="entry name" value="DEAD/DEAH_box_helicase_dom"/>
</dbReference>
<evidence type="ECO:0000259" key="6">
    <source>
        <dbReference type="PROSITE" id="PS51192"/>
    </source>
</evidence>
<dbReference type="RefSeq" id="WP_155666751.1">
    <property type="nucleotide sequence ID" value="NZ_WOCA01000001.1"/>
</dbReference>
<dbReference type="GO" id="GO:0009378">
    <property type="term" value="F:four-way junction helicase activity"/>
    <property type="evidence" value="ECO:0007669"/>
    <property type="project" value="TreeGrafter"/>
</dbReference>
<dbReference type="GO" id="GO:0005737">
    <property type="term" value="C:cytoplasm"/>
    <property type="evidence" value="ECO:0007669"/>
    <property type="project" value="TreeGrafter"/>
</dbReference>
<dbReference type="Pfam" id="PF00271">
    <property type="entry name" value="Helicase_C"/>
    <property type="match status" value="1"/>
</dbReference>
<accession>A0A6N8FC46</accession>
<dbReference type="GO" id="GO:0003677">
    <property type="term" value="F:DNA binding"/>
    <property type="evidence" value="ECO:0007669"/>
    <property type="project" value="UniProtKB-KW"/>
</dbReference>
<dbReference type="NCBIfam" id="TIGR00614">
    <property type="entry name" value="recQ_fam"/>
    <property type="match status" value="1"/>
</dbReference>
<feature type="domain" description="Helicase ATP-binding" evidence="6">
    <location>
        <begin position="28"/>
        <end position="195"/>
    </location>
</feature>
<dbReference type="EC" id="3.6.4.12" evidence="8"/>
<keyword evidence="3 8" id="KW-0347">Helicase</keyword>
<dbReference type="PROSITE" id="PS51194">
    <property type="entry name" value="HELICASE_CTER"/>
    <property type="match status" value="1"/>
</dbReference>
<dbReference type="Gene3D" id="3.40.50.300">
    <property type="entry name" value="P-loop containing nucleotide triphosphate hydrolases"/>
    <property type="match status" value="2"/>
</dbReference>
<dbReference type="FunFam" id="3.40.50.300:FF:001363">
    <property type="entry name" value="ATP-dependent DNA helicase RecQ"/>
    <property type="match status" value="1"/>
</dbReference>
<organism evidence="8 9">
    <name type="scientific">Ornithinibacillus caprae</name>
    <dbReference type="NCBI Taxonomy" id="2678566"/>
    <lineage>
        <taxon>Bacteria</taxon>
        <taxon>Bacillati</taxon>
        <taxon>Bacillota</taxon>
        <taxon>Bacilli</taxon>
        <taxon>Bacillales</taxon>
        <taxon>Bacillaceae</taxon>
        <taxon>Ornithinibacillus</taxon>
    </lineage>
</organism>
<dbReference type="InterPro" id="IPR002464">
    <property type="entry name" value="DNA/RNA_helicase_DEAH_CS"/>
</dbReference>
<keyword evidence="1" id="KW-0547">Nucleotide-binding</keyword>
<dbReference type="InterPro" id="IPR004589">
    <property type="entry name" value="DNA_helicase_ATP-dep_RecQ"/>
</dbReference>
<dbReference type="Pfam" id="PF00270">
    <property type="entry name" value="DEAD"/>
    <property type="match status" value="1"/>
</dbReference>
<dbReference type="SUPFAM" id="SSF52540">
    <property type="entry name" value="P-loop containing nucleoside triphosphate hydrolases"/>
    <property type="match status" value="1"/>
</dbReference>
<proteinExistence type="predicted"/>
<dbReference type="PANTHER" id="PTHR13710">
    <property type="entry name" value="DNA HELICASE RECQ FAMILY MEMBER"/>
    <property type="match status" value="1"/>
</dbReference>
<dbReference type="InterPro" id="IPR027417">
    <property type="entry name" value="P-loop_NTPase"/>
</dbReference>
<keyword evidence="5" id="KW-0238">DNA-binding</keyword>
<dbReference type="PROSITE" id="PS00690">
    <property type="entry name" value="DEAH_ATP_HELICASE"/>
    <property type="match status" value="1"/>
</dbReference>
<comment type="caution">
    <text evidence="8">The sequence shown here is derived from an EMBL/GenBank/DDBJ whole genome shotgun (WGS) entry which is preliminary data.</text>
</comment>
<dbReference type="EMBL" id="WOCA01000001">
    <property type="protein sequence ID" value="MUK87242.1"/>
    <property type="molecule type" value="Genomic_DNA"/>
</dbReference>
<evidence type="ECO:0000313" key="8">
    <source>
        <dbReference type="EMBL" id="MUK87242.1"/>
    </source>
</evidence>
<evidence type="ECO:0000256" key="4">
    <source>
        <dbReference type="ARBA" id="ARBA00022840"/>
    </source>
</evidence>
<dbReference type="AlphaFoldDB" id="A0A6N8FC46"/>
<keyword evidence="2 8" id="KW-0378">Hydrolase</keyword>
<dbReference type="PROSITE" id="PS51192">
    <property type="entry name" value="HELICASE_ATP_BIND_1"/>
    <property type="match status" value="1"/>
</dbReference>
<dbReference type="InterPro" id="IPR001650">
    <property type="entry name" value="Helicase_C-like"/>
</dbReference>
<reference evidence="8 9" key="1">
    <citation type="submission" date="2019-11" db="EMBL/GenBank/DDBJ databases">
        <authorList>
            <person name="Li X."/>
        </authorList>
    </citation>
    <scope>NUCLEOTIDE SEQUENCE [LARGE SCALE GENOMIC DNA]</scope>
    <source>
        <strain evidence="8 9">L9</strain>
    </source>
</reference>
<feature type="domain" description="Helicase C-terminal" evidence="7">
    <location>
        <begin position="218"/>
        <end position="383"/>
    </location>
</feature>
<dbReference type="GO" id="GO:0006310">
    <property type="term" value="P:DNA recombination"/>
    <property type="evidence" value="ECO:0007669"/>
    <property type="project" value="InterPro"/>
</dbReference>
<dbReference type="SMART" id="SM00490">
    <property type="entry name" value="HELICc"/>
    <property type="match status" value="1"/>
</dbReference>
<sequence length="516" mass="60496">MIKDIDLEVELQRYFNYPSFRTGQKEIIQDVLSEKDVLGVLPTGSGKSICYQLTAKLLEGITIVVSPLISLMEDQVKQLKATSFKEVIALNSFMEPKRRREIYRKLHKYKLIYVSPELLQQNETIVQLKKCDISLFVIDEAHCISQWGHEFRPDYLKLRDVVRELGNPTLLALSATATKTVQDDIINVLDRPNIVKHIHPMDRNNITLAVKEVSDNQEKQEVIVNILSNRRVPTLIYFSSRQTTEQLSMFLSEKLPYLRVAFYHGGMEQMDRITIQQQFMNNQLDVICCTSAFGMGINKNNIRLVIHYHFPSQIESYIQEIGRAGRDGGSSISLLLYSKSDEYIPWHMVQQELPSEDQLRSFFNLIENSKLKNNQPLNLEHISEQLEFTETQWRFLYYQLENHDMIDKNNVVLYEKERWTDAFHTINWLRRERITVKEGKIREMISWMNSNGCLRENLYRNFQTSYSPPIEQCCSNCGFSFHDWNPEQTTAVEQRGLNWEEKLKKLFLIGETNETK</sequence>
<evidence type="ECO:0000256" key="2">
    <source>
        <dbReference type="ARBA" id="ARBA00022801"/>
    </source>
</evidence>
<gene>
    <name evidence="8" type="ORF">GMD78_02350</name>
</gene>
<dbReference type="GO" id="GO:0016787">
    <property type="term" value="F:hydrolase activity"/>
    <property type="evidence" value="ECO:0007669"/>
    <property type="project" value="UniProtKB-KW"/>
</dbReference>
<dbReference type="Proteomes" id="UP000469125">
    <property type="component" value="Unassembled WGS sequence"/>
</dbReference>
<evidence type="ECO:0000256" key="1">
    <source>
        <dbReference type="ARBA" id="ARBA00022741"/>
    </source>
</evidence>
<keyword evidence="9" id="KW-1185">Reference proteome</keyword>
<dbReference type="InterPro" id="IPR014001">
    <property type="entry name" value="Helicase_ATP-bd"/>
</dbReference>
<evidence type="ECO:0000313" key="9">
    <source>
        <dbReference type="Proteomes" id="UP000469125"/>
    </source>
</evidence>
<dbReference type="GO" id="GO:0030894">
    <property type="term" value="C:replisome"/>
    <property type="evidence" value="ECO:0007669"/>
    <property type="project" value="TreeGrafter"/>
</dbReference>
<evidence type="ECO:0000259" key="7">
    <source>
        <dbReference type="PROSITE" id="PS51194"/>
    </source>
</evidence>
<evidence type="ECO:0000256" key="5">
    <source>
        <dbReference type="ARBA" id="ARBA00023125"/>
    </source>
</evidence>
<evidence type="ECO:0000256" key="3">
    <source>
        <dbReference type="ARBA" id="ARBA00022806"/>
    </source>
</evidence>
<dbReference type="SMART" id="SM00487">
    <property type="entry name" value="DEXDc"/>
    <property type="match status" value="1"/>
</dbReference>
<dbReference type="CDD" id="cd17920">
    <property type="entry name" value="DEXHc_RecQ"/>
    <property type="match status" value="1"/>
</dbReference>
<dbReference type="PANTHER" id="PTHR13710:SF84">
    <property type="entry name" value="ATP-DEPENDENT DNA HELICASE RECS-RELATED"/>
    <property type="match status" value="1"/>
</dbReference>
<dbReference type="GO" id="GO:0005524">
    <property type="term" value="F:ATP binding"/>
    <property type="evidence" value="ECO:0007669"/>
    <property type="project" value="UniProtKB-KW"/>
</dbReference>
<dbReference type="GO" id="GO:0043138">
    <property type="term" value="F:3'-5' DNA helicase activity"/>
    <property type="evidence" value="ECO:0007669"/>
    <property type="project" value="TreeGrafter"/>
</dbReference>
<protein>
    <submittedName>
        <fullName evidence="8">RecQ family ATP-dependent DNA helicase</fullName>
        <ecNumber evidence="8">3.6.4.12</ecNumber>
    </submittedName>
</protein>
<dbReference type="GO" id="GO:0006281">
    <property type="term" value="P:DNA repair"/>
    <property type="evidence" value="ECO:0007669"/>
    <property type="project" value="TreeGrafter"/>
</dbReference>
<keyword evidence="4" id="KW-0067">ATP-binding</keyword>
<name>A0A6N8FC46_9BACI</name>
<dbReference type="GO" id="GO:0043590">
    <property type="term" value="C:bacterial nucleoid"/>
    <property type="evidence" value="ECO:0007669"/>
    <property type="project" value="TreeGrafter"/>
</dbReference>